<dbReference type="InterPro" id="IPR002110">
    <property type="entry name" value="Ankyrin_rpt"/>
</dbReference>
<dbReference type="InterPro" id="IPR036770">
    <property type="entry name" value="Ankyrin_rpt-contain_sf"/>
</dbReference>
<evidence type="ECO:0000313" key="5">
    <source>
        <dbReference type="Proteomes" id="UP000297229"/>
    </source>
</evidence>
<accession>A0A4Z1JHY2</accession>
<dbReference type="STRING" id="278938.A0A4Z1JHY2"/>
<keyword evidence="2 3" id="KW-0040">ANK repeat</keyword>
<comment type="caution">
    <text evidence="4">The sequence shown here is derived from an EMBL/GenBank/DDBJ whole genome shotgun (WGS) entry which is preliminary data.</text>
</comment>
<dbReference type="Proteomes" id="UP000297229">
    <property type="component" value="Unassembled WGS sequence"/>
</dbReference>
<feature type="repeat" description="ANK" evidence="3">
    <location>
        <begin position="365"/>
        <end position="391"/>
    </location>
</feature>
<evidence type="ECO:0000256" key="3">
    <source>
        <dbReference type="PROSITE-ProRule" id="PRU00023"/>
    </source>
</evidence>
<keyword evidence="1" id="KW-0677">Repeat</keyword>
<dbReference type="Pfam" id="PF12796">
    <property type="entry name" value="Ank_2"/>
    <property type="match status" value="2"/>
</dbReference>
<evidence type="ECO:0000256" key="2">
    <source>
        <dbReference type="ARBA" id="ARBA00023043"/>
    </source>
</evidence>
<organism evidence="4 5">
    <name type="scientific">Botrytis elliptica</name>
    <dbReference type="NCBI Taxonomy" id="278938"/>
    <lineage>
        <taxon>Eukaryota</taxon>
        <taxon>Fungi</taxon>
        <taxon>Dikarya</taxon>
        <taxon>Ascomycota</taxon>
        <taxon>Pezizomycotina</taxon>
        <taxon>Leotiomycetes</taxon>
        <taxon>Helotiales</taxon>
        <taxon>Sclerotiniaceae</taxon>
        <taxon>Botrytis</taxon>
    </lineage>
</organism>
<dbReference type="PROSITE" id="PS50297">
    <property type="entry name" value="ANK_REP_REGION"/>
    <property type="match status" value="2"/>
</dbReference>
<reference evidence="4 5" key="1">
    <citation type="submission" date="2017-12" db="EMBL/GenBank/DDBJ databases">
        <title>Comparative genomics of Botrytis spp.</title>
        <authorList>
            <person name="Valero-Jimenez C.A."/>
            <person name="Tapia P."/>
            <person name="Veloso J."/>
            <person name="Silva-Moreno E."/>
            <person name="Staats M."/>
            <person name="Valdes J.H."/>
            <person name="Van Kan J.A.L."/>
        </authorList>
    </citation>
    <scope>NUCLEOTIDE SEQUENCE [LARGE SCALE GENOMIC DNA]</scope>
    <source>
        <strain evidence="4 5">Be9601</strain>
    </source>
</reference>
<evidence type="ECO:0000256" key="1">
    <source>
        <dbReference type="ARBA" id="ARBA00022737"/>
    </source>
</evidence>
<dbReference type="SMART" id="SM00248">
    <property type="entry name" value="ANK"/>
    <property type="match status" value="9"/>
</dbReference>
<dbReference type="PROSITE" id="PS50088">
    <property type="entry name" value="ANK_REPEAT"/>
    <property type="match status" value="2"/>
</dbReference>
<protein>
    <submittedName>
        <fullName evidence="4">Uncharacterized protein</fullName>
    </submittedName>
</protein>
<sequence>MAVPTKDLVDLPVDILAVMFDQILVTIGVWKIMNLRVLCRLFNTIITKALCLDYMADSKGPVDDALAKCLQYHDSKLPGIAHLFIHLEIKYNPHHIILSPVYCAIQSVKMRSSNIQTKDKQIAFEIQVCYAIEERLKWGLNDDRDPGACGRRRLQFRNAAIGEDDEARLDIQTTLSVAIVAGDAFVVRELLENCNADADSDNRYFGRPLHLAARYGRTEIIEILLECGADLSSIRPYLNHEPKGFAIRLQNFICTFGSPLRIAALNGHLEAVKVLTKPRYNAVLPFPEEEIQEVFRAAARSGSIAVVSILAELFLESLPSDLPSNIREEMLIQSIYWGKEELIQLMISSGVDVNFRVSATWKTMPNWSPIHCAAYKGRSKVVQLLLENGANRDGYAFGMRVRYNNLDAIGYAVSKGHEDVVHVLLNHGDSLAKDRRNNASLIEIASTRHQHHIMSLLLKNAVDSDTDIKRTSLSYAISTGDLLSLRLLVEAGCPVETLTDVKPIHYSSSPILLAMKCGWPHILEYLFSVSSEKNQKIDPLDEEQFPLGSTVRNDFTSGQYPRRNAKQPYQLWYTQGRY</sequence>
<keyword evidence="5" id="KW-1185">Reference proteome</keyword>
<proteinExistence type="predicted"/>
<dbReference type="PANTHER" id="PTHR24198">
    <property type="entry name" value="ANKYRIN REPEAT AND PROTEIN KINASE DOMAIN-CONTAINING PROTEIN"/>
    <property type="match status" value="1"/>
</dbReference>
<dbReference type="AlphaFoldDB" id="A0A4Z1JHY2"/>
<dbReference type="EMBL" id="PQXM01000614">
    <property type="protein sequence ID" value="TGO71130.1"/>
    <property type="molecule type" value="Genomic_DNA"/>
</dbReference>
<dbReference type="PANTHER" id="PTHR24198:SF165">
    <property type="entry name" value="ANKYRIN REPEAT-CONTAINING PROTEIN-RELATED"/>
    <property type="match status" value="1"/>
</dbReference>
<feature type="repeat" description="ANK" evidence="3">
    <location>
        <begin position="208"/>
        <end position="236"/>
    </location>
</feature>
<evidence type="ECO:0000313" key="4">
    <source>
        <dbReference type="EMBL" id="TGO71130.1"/>
    </source>
</evidence>
<dbReference type="SUPFAM" id="SSF48403">
    <property type="entry name" value="Ankyrin repeat"/>
    <property type="match status" value="1"/>
</dbReference>
<gene>
    <name evidence="4" type="ORF">BELL_0616g00050</name>
</gene>
<name>A0A4Z1JHY2_9HELO</name>
<dbReference type="Gene3D" id="1.25.40.20">
    <property type="entry name" value="Ankyrin repeat-containing domain"/>
    <property type="match status" value="1"/>
</dbReference>